<keyword evidence="5" id="KW-1185">Reference proteome</keyword>
<proteinExistence type="predicted"/>
<feature type="compositionally biased region" description="Gly residues" evidence="1">
    <location>
        <begin position="77"/>
        <end position="90"/>
    </location>
</feature>
<dbReference type="PANTHER" id="PTHR34385:SF1">
    <property type="entry name" value="PEPTIDOGLYCAN L-ALANYL-D-GLUTAMATE ENDOPEPTIDASE CWLK"/>
    <property type="match status" value="1"/>
</dbReference>
<protein>
    <recommendedName>
        <fullName evidence="3">D-alanyl-D-alanine carboxypeptidase-like core domain-containing protein</fullName>
    </recommendedName>
</protein>
<dbReference type="AlphaFoldDB" id="A0A3M2IWM6"/>
<dbReference type="OrthoDB" id="5496837at2"/>
<keyword evidence="2" id="KW-0812">Transmembrane</keyword>
<name>A0A3M2IWM6_9CELL</name>
<evidence type="ECO:0000313" key="4">
    <source>
        <dbReference type="EMBL" id="RMI03723.1"/>
    </source>
</evidence>
<dbReference type="CDD" id="cd14814">
    <property type="entry name" value="Peptidase_M15"/>
    <property type="match status" value="1"/>
</dbReference>
<dbReference type="Pfam" id="PF02557">
    <property type="entry name" value="VanY"/>
    <property type="match status" value="1"/>
</dbReference>
<dbReference type="GO" id="GO:0008233">
    <property type="term" value="F:peptidase activity"/>
    <property type="evidence" value="ECO:0007669"/>
    <property type="project" value="InterPro"/>
</dbReference>
<dbReference type="RefSeq" id="WP_122151107.1">
    <property type="nucleotide sequence ID" value="NZ_RFFI01000151.1"/>
</dbReference>
<keyword evidence="2" id="KW-1133">Transmembrane helix</keyword>
<dbReference type="GO" id="GO:0006508">
    <property type="term" value="P:proteolysis"/>
    <property type="evidence" value="ECO:0007669"/>
    <property type="project" value="InterPro"/>
</dbReference>
<reference evidence="4 5" key="1">
    <citation type="submission" date="2018-10" db="EMBL/GenBank/DDBJ databases">
        <title>Isolation, diversity and antifungal activity of actinobacteria from wheat.</title>
        <authorList>
            <person name="Han C."/>
        </authorList>
    </citation>
    <scope>NUCLEOTIDE SEQUENCE [LARGE SCALE GENOMIC DNA]</scope>
    <source>
        <strain evidence="4 5">NEAU-YY56</strain>
    </source>
</reference>
<evidence type="ECO:0000256" key="2">
    <source>
        <dbReference type="SAM" id="Phobius"/>
    </source>
</evidence>
<sequence length="223" mass="22273">MGAGLVAVGAAKAAGSKKTRRRVLIGCGGALVAVLAVVLVLASALLGGLMAVLGGADEAEGLASAAATETPSAPAGTGSGGGGAGGQWGGHSNGRIPAEQLCSLSWAPAMRLRCDAAAALEGVNGAYRAAFGANISITDAYRDYDAQVRVKASKGWLAATPGTSNHGWGLAVDLGGGINKFGTPQHNWMRTNAGAHGWVLPGWAQQGGSKPEAWHFEYVGATR</sequence>
<dbReference type="EMBL" id="RFFI01000151">
    <property type="protein sequence ID" value="RMI03723.1"/>
    <property type="molecule type" value="Genomic_DNA"/>
</dbReference>
<evidence type="ECO:0000259" key="3">
    <source>
        <dbReference type="Pfam" id="PF02557"/>
    </source>
</evidence>
<keyword evidence="2" id="KW-0472">Membrane</keyword>
<evidence type="ECO:0000256" key="1">
    <source>
        <dbReference type="SAM" id="MobiDB-lite"/>
    </source>
</evidence>
<feature type="transmembrane region" description="Helical" evidence="2">
    <location>
        <begin position="23"/>
        <end position="46"/>
    </location>
</feature>
<gene>
    <name evidence="4" type="ORF">EBM89_18565</name>
</gene>
<dbReference type="Proteomes" id="UP000269289">
    <property type="component" value="Unassembled WGS sequence"/>
</dbReference>
<dbReference type="InterPro" id="IPR003709">
    <property type="entry name" value="VanY-like_core_dom"/>
</dbReference>
<dbReference type="Gene3D" id="3.30.1380.10">
    <property type="match status" value="1"/>
</dbReference>
<organism evidence="4 5">
    <name type="scientific">Cellulomonas triticagri</name>
    <dbReference type="NCBI Taxonomy" id="2483352"/>
    <lineage>
        <taxon>Bacteria</taxon>
        <taxon>Bacillati</taxon>
        <taxon>Actinomycetota</taxon>
        <taxon>Actinomycetes</taxon>
        <taxon>Micrococcales</taxon>
        <taxon>Cellulomonadaceae</taxon>
        <taxon>Cellulomonas</taxon>
    </lineage>
</organism>
<dbReference type="PANTHER" id="PTHR34385">
    <property type="entry name" value="D-ALANYL-D-ALANINE CARBOXYPEPTIDASE"/>
    <property type="match status" value="1"/>
</dbReference>
<evidence type="ECO:0000313" key="5">
    <source>
        <dbReference type="Proteomes" id="UP000269289"/>
    </source>
</evidence>
<dbReference type="InterPro" id="IPR052179">
    <property type="entry name" value="DD-CPase-like"/>
</dbReference>
<feature type="compositionally biased region" description="Low complexity" evidence="1">
    <location>
        <begin position="64"/>
        <end position="76"/>
    </location>
</feature>
<feature type="region of interest" description="Disordered" evidence="1">
    <location>
        <begin position="64"/>
        <end position="90"/>
    </location>
</feature>
<feature type="domain" description="D-alanyl-D-alanine carboxypeptidase-like core" evidence="3">
    <location>
        <begin position="112"/>
        <end position="220"/>
    </location>
</feature>
<comment type="caution">
    <text evidence="4">The sequence shown here is derived from an EMBL/GenBank/DDBJ whole genome shotgun (WGS) entry which is preliminary data.</text>
</comment>
<dbReference type="SUPFAM" id="SSF55166">
    <property type="entry name" value="Hedgehog/DD-peptidase"/>
    <property type="match status" value="1"/>
</dbReference>
<dbReference type="InterPro" id="IPR009045">
    <property type="entry name" value="Zn_M74/Hedgehog-like"/>
</dbReference>
<accession>A0A3M2IWM6</accession>